<comment type="caution">
    <text evidence="1">The sequence shown here is derived from an EMBL/GenBank/DDBJ whole genome shotgun (WGS) entry which is preliminary data.</text>
</comment>
<sequence>MSTHIEPGGPALSDLALVWARTRSSADLAALRDAVRRSPGFDPGLDVVDAVAPALARGDHAEAASVVQHLMPGAFFSPSAHAALAAAHAGLGDDARARAERGLQALAIESIRSTGDGTREHPWSVLRISDEYDVLRAGRRTSQQQTLVAADGGSLDRHVCDDGSEAWFDVSRLVRA</sequence>
<evidence type="ECO:0000313" key="2">
    <source>
        <dbReference type="Proteomes" id="UP000618818"/>
    </source>
</evidence>
<organism evidence="1 2">
    <name type="scientific">Nocardioides cavernae</name>
    <dbReference type="NCBI Taxonomy" id="1921566"/>
    <lineage>
        <taxon>Bacteria</taxon>
        <taxon>Bacillati</taxon>
        <taxon>Actinomycetota</taxon>
        <taxon>Actinomycetes</taxon>
        <taxon>Propionibacteriales</taxon>
        <taxon>Nocardioidaceae</taxon>
        <taxon>Nocardioides</taxon>
    </lineage>
</organism>
<dbReference type="RefSeq" id="WP_191193751.1">
    <property type="nucleotide sequence ID" value="NZ_JACXYZ010000001.1"/>
</dbReference>
<accession>A0ABR8NAP0</accession>
<protein>
    <submittedName>
        <fullName evidence="1">DUF4919 domain-containing protein</fullName>
    </submittedName>
</protein>
<reference evidence="1 2" key="1">
    <citation type="submission" date="2020-09" db="EMBL/GenBank/DDBJ databases">
        <title>novel species in genus Nocardioides.</title>
        <authorList>
            <person name="Zhang G."/>
        </authorList>
    </citation>
    <scope>NUCLEOTIDE SEQUENCE [LARGE SCALE GENOMIC DNA]</scope>
    <source>
        <strain evidence="1 2">KCTC 39551</strain>
    </source>
</reference>
<dbReference type="EMBL" id="JACXYZ010000001">
    <property type="protein sequence ID" value="MBD3923924.1"/>
    <property type="molecule type" value="Genomic_DNA"/>
</dbReference>
<name>A0ABR8NAP0_9ACTN</name>
<gene>
    <name evidence="1" type="ORF">IEZ26_04760</name>
</gene>
<proteinExistence type="predicted"/>
<dbReference type="Proteomes" id="UP000618818">
    <property type="component" value="Unassembled WGS sequence"/>
</dbReference>
<evidence type="ECO:0000313" key="1">
    <source>
        <dbReference type="EMBL" id="MBD3923924.1"/>
    </source>
</evidence>
<keyword evidence="2" id="KW-1185">Reference proteome</keyword>